<feature type="transmembrane region" description="Helical" evidence="6">
    <location>
        <begin position="31"/>
        <end position="48"/>
    </location>
</feature>
<keyword evidence="8" id="KW-1185">Reference proteome</keyword>
<comment type="subcellular location">
    <subcellularLocation>
        <location evidence="1">Cell membrane</location>
        <topology evidence="1">Multi-pass membrane protein</topology>
    </subcellularLocation>
</comment>
<dbReference type="AlphaFoldDB" id="A0AAE4ARC5"/>
<evidence type="ECO:0000256" key="3">
    <source>
        <dbReference type="ARBA" id="ARBA00022692"/>
    </source>
</evidence>
<feature type="transmembrane region" description="Helical" evidence="6">
    <location>
        <begin position="104"/>
        <end position="123"/>
    </location>
</feature>
<feature type="transmembrane region" description="Helical" evidence="6">
    <location>
        <begin position="266"/>
        <end position="287"/>
    </location>
</feature>
<dbReference type="InterPro" id="IPR001851">
    <property type="entry name" value="ABC_transp_permease"/>
</dbReference>
<dbReference type="EMBL" id="JAUSUL010000001">
    <property type="protein sequence ID" value="MDQ0313695.1"/>
    <property type="molecule type" value="Genomic_DNA"/>
</dbReference>
<feature type="transmembrane region" description="Helical" evidence="6">
    <location>
        <begin position="299"/>
        <end position="317"/>
    </location>
</feature>
<evidence type="ECO:0000256" key="4">
    <source>
        <dbReference type="ARBA" id="ARBA00022989"/>
    </source>
</evidence>
<organism evidence="7 8">
    <name type="scientific">Amorphus orientalis</name>
    <dbReference type="NCBI Taxonomy" id="649198"/>
    <lineage>
        <taxon>Bacteria</taxon>
        <taxon>Pseudomonadati</taxon>
        <taxon>Pseudomonadota</taxon>
        <taxon>Alphaproteobacteria</taxon>
        <taxon>Hyphomicrobiales</taxon>
        <taxon>Amorphaceae</taxon>
        <taxon>Amorphus</taxon>
    </lineage>
</organism>
<evidence type="ECO:0000256" key="1">
    <source>
        <dbReference type="ARBA" id="ARBA00004651"/>
    </source>
</evidence>
<name>A0AAE4ARC5_9HYPH</name>
<dbReference type="CDD" id="cd06581">
    <property type="entry name" value="TM_PBP1_LivM_like"/>
    <property type="match status" value="1"/>
</dbReference>
<evidence type="ECO:0000256" key="6">
    <source>
        <dbReference type="SAM" id="Phobius"/>
    </source>
</evidence>
<evidence type="ECO:0000256" key="5">
    <source>
        <dbReference type="ARBA" id="ARBA00023136"/>
    </source>
</evidence>
<comment type="caution">
    <text evidence="7">The sequence shown here is derived from an EMBL/GenBank/DDBJ whole genome shotgun (WGS) entry which is preliminary data.</text>
</comment>
<gene>
    <name evidence="7" type="ORF">J2S73_000132</name>
</gene>
<keyword evidence="4 6" id="KW-1133">Transmembrane helix</keyword>
<evidence type="ECO:0000256" key="2">
    <source>
        <dbReference type="ARBA" id="ARBA00022475"/>
    </source>
</evidence>
<dbReference type="Pfam" id="PF02653">
    <property type="entry name" value="BPD_transp_2"/>
    <property type="match status" value="1"/>
</dbReference>
<dbReference type="Proteomes" id="UP001229244">
    <property type="component" value="Unassembled WGS sequence"/>
</dbReference>
<dbReference type="PANTHER" id="PTHR30482:SF17">
    <property type="entry name" value="ABC TRANSPORTER ATP-BINDING PROTEIN"/>
    <property type="match status" value="1"/>
</dbReference>
<proteinExistence type="predicted"/>
<reference evidence="7" key="1">
    <citation type="submission" date="2023-07" db="EMBL/GenBank/DDBJ databases">
        <title>Genomic Encyclopedia of Type Strains, Phase IV (KMG-IV): sequencing the most valuable type-strain genomes for metagenomic binning, comparative biology and taxonomic classification.</title>
        <authorList>
            <person name="Goeker M."/>
        </authorList>
    </citation>
    <scope>NUCLEOTIDE SEQUENCE</scope>
    <source>
        <strain evidence="7">DSM 21202</strain>
    </source>
</reference>
<dbReference type="RefSeq" id="WP_370874370.1">
    <property type="nucleotide sequence ID" value="NZ_JAUSUL010000001.1"/>
</dbReference>
<keyword evidence="3 6" id="KW-0812">Transmembrane</keyword>
<accession>A0AAE4ARC5</accession>
<protein>
    <submittedName>
        <fullName evidence="7">Branched-chain amino acid transport system permease protein</fullName>
    </submittedName>
</protein>
<keyword evidence="5 6" id="KW-0472">Membrane</keyword>
<evidence type="ECO:0000313" key="7">
    <source>
        <dbReference type="EMBL" id="MDQ0313695.1"/>
    </source>
</evidence>
<dbReference type="GO" id="GO:0015658">
    <property type="term" value="F:branched-chain amino acid transmembrane transporter activity"/>
    <property type="evidence" value="ECO:0007669"/>
    <property type="project" value="InterPro"/>
</dbReference>
<evidence type="ECO:0000313" key="8">
    <source>
        <dbReference type="Proteomes" id="UP001229244"/>
    </source>
</evidence>
<dbReference type="PANTHER" id="PTHR30482">
    <property type="entry name" value="HIGH-AFFINITY BRANCHED-CHAIN AMINO ACID TRANSPORT SYSTEM PERMEASE"/>
    <property type="match status" value="1"/>
</dbReference>
<dbReference type="GO" id="GO:0005886">
    <property type="term" value="C:plasma membrane"/>
    <property type="evidence" value="ECO:0007669"/>
    <property type="project" value="UniProtKB-SubCell"/>
</dbReference>
<feature type="transmembrane region" description="Helical" evidence="6">
    <location>
        <begin position="228"/>
        <end position="246"/>
    </location>
</feature>
<keyword evidence="2" id="KW-1003">Cell membrane</keyword>
<feature type="transmembrane region" description="Helical" evidence="6">
    <location>
        <begin position="179"/>
        <end position="198"/>
    </location>
</feature>
<sequence>MSEPTDKTAPPAPSDPVRLIARKTAWGPMEIIFWLAALASVFFLPKSYLLLNDIAILALFALSLDLLLGYAGILSLGHAAFFGLGAYAAGLFSIHVSAEPVTGLLVAGVAAGILGFLSSFLVLRGSDLTRLMITLGVALMLLEAANQWRSLTGGADGLSGMVMDPILGMFAFDLWGKTAYIYSLTTLFILFVIARRLVNAPFGLSLKAVKGNWTRATTVGVAGNRRLVAIYTIAAVYAGIAGGLLAQTSQFVSLDVLAFQRSADGLLVLVIGGTGYLYGGLIGAIIFKLMHDTIAALTPQYWLFWLGLVLVVIVMVGRDRIFAGPQFVVAWIGAHLKALTGRGER</sequence>
<dbReference type="InterPro" id="IPR043428">
    <property type="entry name" value="LivM-like"/>
</dbReference>